<dbReference type="InterPro" id="IPR008283">
    <property type="entry name" value="Peptidase_M17_N"/>
</dbReference>
<dbReference type="Gene3D" id="3.40.630.10">
    <property type="entry name" value="Zn peptidases"/>
    <property type="match status" value="1"/>
</dbReference>
<keyword evidence="4" id="KW-0378">Hydrolase</keyword>
<evidence type="ECO:0000256" key="4">
    <source>
        <dbReference type="ARBA" id="ARBA00022801"/>
    </source>
</evidence>
<comment type="similarity">
    <text evidence="1">Belongs to the peptidase M17 family.</text>
</comment>
<feature type="domain" description="Peptidase M17 leucyl aminopeptidase N-terminal" evidence="10">
    <location>
        <begin position="52"/>
        <end position="123"/>
    </location>
</feature>
<dbReference type="InterPro" id="IPR000819">
    <property type="entry name" value="Peptidase_M17_C"/>
</dbReference>
<accession>A0A0M1P674</accession>
<evidence type="ECO:0000313" key="12">
    <source>
        <dbReference type="Proteomes" id="UP000036932"/>
    </source>
</evidence>
<dbReference type="SUPFAM" id="SSF53187">
    <property type="entry name" value="Zn-dependent exopeptidases"/>
    <property type="match status" value="1"/>
</dbReference>
<keyword evidence="2" id="KW-0031">Aminopeptidase</keyword>
<dbReference type="PATRIC" id="fig|1705565.3.peg.4438"/>
<dbReference type="AlphaFoldDB" id="A0A0M1P674"/>
<dbReference type="Gene3D" id="3.40.220.10">
    <property type="entry name" value="Leucine Aminopeptidase, subunit E, domain 1"/>
    <property type="match status" value="1"/>
</dbReference>
<dbReference type="GO" id="GO:0070006">
    <property type="term" value="F:metalloaminopeptidase activity"/>
    <property type="evidence" value="ECO:0007669"/>
    <property type="project" value="InterPro"/>
</dbReference>
<sequence length="484" mass="52708">MKITIDEAHSMETSIYAVYEGEETPFRLKDSRKKSQVLTWFYGRTDDETDDLIAGMGQRSNLTSEQVRRTSAAAARTLLKENKSSAVLIRTSAALGASSISVADEFQAWVEGWIYGLYQFNKHRGVTANVQTVSLNFRQDDWQGLSREDMETMMESAKKRIEGTQLTRDLVNESPETLNPEAFVAVVEERFKKAPVQLHVYRGQELVDRQMSGLLAVGAGSKYEPAMIELSYNGMNSVNEGPHIVLIGKGVTFDMGGMNVKIGRDISDARMDMGGAAAVVGAMDILVSQKAKVRVTALIAVADNLSGPDAMLPSSVIHYPNGLSVQVANTDGEGRLIIADALLHAANLGADKVIDIATLTGNVGAALGLEIAGIWGDQQITSDLVEIGERNGERLWPMPLMDEYGSELKSDYADLRNVGTSTLAGAITAALFIRHFVADSMKWVHIDMAGTVQYKREFPHSAAGATGYGARLLADYVEKQFHHA</sequence>
<feature type="domain" description="Cytosol aminopeptidase" evidence="9">
    <location>
        <begin position="166"/>
        <end position="473"/>
    </location>
</feature>
<dbReference type="Pfam" id="PF02789">
    <property type="entry name" value="Peptidase_M17_N"/>
    <property type="match status" value="1"/>
</dbReference>
<evidence type="ECO:0000259" key="9">
    <source>
        <dbReference type="Pfam" id="PF00883"/>
    </source>
</evidence>
<evidence type="ECO:0000256" key="8">
    <source>
        <dbReference type="ARBA" id="ARBA00050061"/>
    </source>
</evidence>
<dbReference type="Proteomes" id="UP000036932">
    <property type="component" value="Unassembled WGS sequence"/>
</dbReference>
<dbReference type="InterPro" id="IPR043472">
    <property type="entry name" value="Macro_dom-like"/>
</dbReference>
<dbReference type="GO" id="GO:0005737">
    <property type="term" value="C:cytoplasm"/>
    <property type="evidence" value="ECO:0007669"/>
    <property type="project" value="InterPro"/>
</dbReference>
<dbReference type="PANTHER" id="PTHR11963">
    <property type="entry name" value="LEUCINE AMINOPEPTIDASE-RELATED"/>
    <property type="match status" value="1"/>
</dbReference>
<proteinExistence type="inferred from homology"/>
<evidence type="ECO:0000256" key="1">
    <source>
        <dbReference type="ARBA" id="ARBA00009528"/>
    </source>
</evidence>
<comment type="function">
    <text evidence="6">Presumably involved in the processing and regular turnover of intracellular proteins. Catalyzes the removal of unsubstituted N-terminal amino acids from various peptides.</text>
</comment>
<dbReference type="InterPro" id="IPR011356">
    <property type="entry name" value="Leucine_aapep/pepB"/>
</dbReference>
<dbReference type="Pfam" id="PF00883">
    <property type="entry name" value="Peptidase_M17"/>
    <property type="match status" value="1"/>
</dbReference>
<dbReference type="OrthoDB" id="9809354at2"/>
<evidence type="ECO:0000313" key="11">
    <source>
        <dbReference type="EMBL" id="KOR89805.1"/>
    </source>
</evidence>
<dbReference type="PANTHER" id="PTHR11963:SF23">
    <property type="entry name" value="CYTOSOL AMINOPEPTIDASE"/>
    <property type="match status" value="1"/>
</dbReference>
<evidence type="ECO:0000256" key="7">
    <source>
        <dbReference type="ARBA" id="ARBA00050021"/>
    </source>
</evidence>
<name>A0A0M1P674_9BACL</name>
<keyword evidence="3" id="KW-0645">Protease</keyword>
<evidence type="ECO:0000256" key="2">
    <source>
        <dbReference type="ARBA" id="ARBA00022438"/>
    </source>
</evidence>
<dbReference type="PRINTS" id="PR00481">
    <property type="entry name" value="LAMNOPPTDASE"/>
</dbReference>
<gene>
    <name evidence="11" type="ORF">AM231_12100</name>
</gene>
<organism evidence="11 12">
    <name type="scientific">Paenibacillus solani</name>
    <dbReference type="NCBI Taxonomy" id="1705565"/>
    <lineage>
        <taxon>Bacteria</taxon>
        <taxon>Bacillati</taxon>
        <taxon>Bacillota</taxon>
        <taxon>Bacilli</taxon>
        <taxon>Bacillales</taxon>
        <taxon>Paenibacillaceae</taxon>
        <taxon>Paenibacillus</taxon>
    </lineage>
</organism>
<dbReference type="GO" id="GO:0006508">
    <property type="term" value="P:proteolysis"/>
    <property type="evidence" value="ECO:0007669"/>
    <property type="project" value="UniProtKB-KW"/>
</dbReference>
<dbReference type="CDD" id="cd00433">
    <property type="entry name" value="Peptidase_M17"/>
    <property type="match status" value="1"/>
</dbReference>
<protein>
    <recommendedName>
        <fullName evidence="7">Probable cytosol aminopeptidase</fullName>
    </recommendedName>
    <alternativeName>
        <fullName evidence="8">Leucine aminopeptidase</fullName>
    </alternativeName>
    <alternativeName>
        <fullName evidence="5">Leucyl aminopeptidase</fullName>
    </alternativeName>
</protein>
<evidence type="ECO:0000256" key="3">
    <source>
        <dbReference type="ARBA" id="ARBA00022670"/>
    </source>
</evidence>
<dbReference type="RefSeq" id="WP_054402822.1">
    <property type="nucleotide sequence ID" value="NZ_LIUT01000001.1"/>
</dbReference>
<reference evidence="12" key="1">
    <citation type="submission" date="2015-08" db="EMBL/GenBank/DDBJ databases">
        <title>Genome sequencing project for genomic taxonomy and phylogenomics of Bacillus-like bacteria.</title>
        <authorList>
            <person name="Liu B."/>
            <person name="Wang J."/>
            <person name="Zhu Y."/>
            <person name="Liu G."/>
            <person name="Chen Q."/>
            <person name="Chen Z."/>
            <person name="Lan J."/>
            <person name="Che J."/>
            <person name="Ge C."/>
            <person name="Shi H."/>
            <person name="Pan Z."/>
            <person name="Liu X."/>
        </authorList>
    </citation>
    <scope>NUCLEOTIDE SEQUENCE [LARGE SCALE GENOMIC DNA]</scope>
    <source>
        <strain evidence="12">FJAT-22460</strain>
    </source>
</reference>
<dbReference type="SUPFAM" id="SSF52949">
    <property type="entry name" value="Macro domain-like"/>
    <property type="match status" value="1"/>
</dbReference>
<comment type="caution">
    <text evidence="11">The sequence shown here is derived from an EMBL/GenBank/DDBJ whole genome shotgun (WGS) entry which is preliminary data.</text>
</comment>
<dbReference type="EMBL" id="LIUT01000001">
    <property type="protein sequence ID" value="KOR89805.1"/>
    <property type="molecule type" value="Genomic_DNA"/>
</dbReference>
<keyword evidence="12" id="KW-1185">Reference proteome</keyword>
<evidence type="ECO:0000259" key="10">
    <source>
        <dbReference type="Pfam" id="PF02789"/>
    </source>
</evidence>
<evidence type="ECO:0000256" key="5">
    <source>
        <dbReference type="ARBA" id="ARBA00033172"/>
    </source>
</evidence>
<dbReference type="GO" id="GO:0030145">
    <property type="term" value="F:manganese ion binding"/>
    <property type="evidence" value="ECO:0007669"/>
    <property type="project" value="InterPro"/>
</dbReference>
<evidence type="ECO:0000256" key="6">
    <source>
        <dbReference type="ARBA" id="ARBA00049972"/>
    </source>
</evidence>